<accession>A0A9D0ZQ19</accession>
<name>A0A9D0ZQ19_9FIRM</name>
<feature type="domain" description="Nudix hydrolase" evidence="2">
    <location>
        <begin position="12"/>
        <end position="144"/>
    </location>
</feature>
<proteinExistence type="inferred from homology"/>
<organism evidence="3 4">
    <name type="scientific">Candidatus Coprosoma intestinipullorum</name>
    <dbReference type="NCBI Taxonomy" id="2840752"/>
    <lineage>
        <taxon>Bacteria</taxon>
        <taxon>Bacillati</taxon>
        <taxon>Bacillota</taxon>
        <taxon>Bacillota incertae sedis</taxon>
        <taxon>Candidatus Coprosoma</taxon>
    </lineage>
</organism>
<dbReference type="EMBL" id="DVFV01000040">
    <property type="protein sequence ID" value="HIQ90383.1"/>
    <property type="molecule type" value="Genomic_DNA"/>
</dbReference>
<dbReference type="Gene3D" id="3.90.79.10">
    <property type="entry name" value="Nucleoside Triphosphate Pyrophosphohydrolase"/>
    <property type="match status" value="1"/>
</dbReference>
<comment type="similarity">
    <text evidence="1">Belongs to the Nudix hydrolase family.</text>
</comment>
<sequence>MEVNNPKYRNQGIHVVCSIFTVDKGVTKVLLIRRKNEPFKGMWALVGGALYNDEELIDGLKRELKEKTGIENIHLEMANVYSRIDRSPVMRMVAISYIGIVDKNKLSILKETLKTVDCDWFPLDRIPKLAYDHNEILEDAAKLLKERIKKTDMLRYLYPSGFTMPEIQKVYESILGVSFDRRNFRKKLLSLGFIKETNKTERFEGKKPAKIYEFKKQNEIKSIF</sequence>
<dbReference type="GO" id="GO:0016787">
    <property type="term" value="F:hydrolase activity"/>
    <property type="evidence" value="ECO:0007669"/>
    <property type="project" value="UniProtKB-KW"/>
</dbReference>
<reference evidence="3" key="1">
    <citation type="submission" date="2020-10" db="EMBL/GenBank/DDBJ databases">
        <authorList>
            <person name="Gilroy R."/>
        </authorList>
    </citation>
    <scope>NUCLEOTIDE SEQUENCE</scope>
    <source>
        <strain evidence="3">CHK147-3167</strain>
    </source>
</reference>
<dbReference type="SUPFAM" id="SSF46785">
    <property type="entry name" value="Winged helix' DNA-binding domain"/>
    <property type="match status" value="1"/>
</dbReference>
<dbReference type="Pfam" id="PF00293">
    <property type="entry name" value="NUDIX"/>
    <property type="match status" value="1"/>
</dbReference>
<keyword evidence="3" id="KW-0378">Hydrolase</keyword>
<dbReference type="PANTHER" id="PTHR43736">
    <property type="entry name" value="ADP-RIBOSE PYROPHOSPHATASE"/>
    <property type="match status" value="1"/>
</dbReference>
<dbReference type="AlphaFoldDB" id="A0A9D0ZQ19"/>
<dbReference type="CDD" id="cd18873">
    <property type="entry name" value="NUDIX_NadM_like"/>
    <property type="match status" value="1"/>
</dbReference>
<dbReference type="InterPro" id="IPR054105">
    <property type="entry name" value="WHD_NrtR"/>
</dbReference>
<dbReference type="SUPFAM" id="SSF55811">
    <property type="entry name" value="Nudix"/>
    <property type="match status" value="1"/>
</dbReference>
<evidence type="ECO:0000259" key="2">
    <source>
        <dbReference type="PROSITE" id="PS51462"/>
    </source>
</evidence>
<dbReference type="InterPro" id="IPR000086">
    <property type="entry name" value="NUDIX_hydrolase_dom"/>
</dbReference>
<dbReference type="InterPro" id="IPR036390">
    <property type="entry name" value="WH_DNA-bd_sf"/>
</dbReference>
<protein>
    <submittedName>
        <fullName evidence="3">NUDIX hydrolase</fullName>
    </submittedName>
</protein>
<dbReference type="Pfam" id="PF21906">
    <property type="entry name" value="WHD_NrtR"/>
    <property type="match status" value="1"/>
</dbReference>
<evidence type="ECO:0000256" key="1">
    <source>
        <dbReference type="ARBA" id="ARBA00005582"/>
    </source>
</evidence>
<dbReference type="PANTHER" id="PTHR43736:SF1">
    <property type="entry name" value="DIHYDRONEOPTERIN TRIPHOSPHATE DIPHOSPHATASE"/>
    <property type="match status" value="1"/>
</dbReference>
<dbReference type="Proteomes" id="UP000886786">
    <property type="component" value="Unassembled WGS sequence"/>
</dbReference>
<comment type="caution">
    <text evidence="3">The sequence shown here is derived from an EMBL/GenBank/DDBJ whole genome shotgun (WGS) entry which is preliminary data.</text>
</comment>
<gene>
    <name evidence="3" type="ORF">IAB27_01985</name>
</gene>
<dbReference type="PROSITE" id="PS51462">
    <property type="entry name" value="NUDIX"/>
    <property type="match status" value="1"/>
</dbReference>
<evidence type="ECO:0000313" key="4">
    <source>
        <dbReference type="Proteomes" id="UP000886786"/>
    </source>
</evidence>
<evidence type="ECO:0000313" key="3">
    <source>
        <dbReference type="EMBL" id="HIQ90383.1"/>
    </source>
</evidence>
<dbReference type="Gene3D" id="1.10.10.10">
    <property type="entry name" value="Winged helix-like DNA-binding domain superfamily/Winged helix DNA-binding domain"/>
    <property type="match status" value="1"/>
</dbReference>
<dbReference type="InterPro" id="IPR036388">
    <property type="entry name" value="WH-like_DNA-bd_sf"/>
</dbReference>
<dbReference type="InterPro" id="IPR015797">
    <property type="entry name" value="NUDIX_hydrolase-like_dom_sf"/>
</dbReference>
<reference evidence="3" key="2">
    <citation type="journal article" date="2021" name="PeerJ">
        <title>Extensive microbial diversity within the chicken gut microbiome revealed by metagenomics and culture.</title>
        <authorList>
            <person name="Gilroy R."/>
            <person name="Ravi A."/>
            <person name="Getino M."/>
            <person name="Pursley I."/>
            <person name="Horton D.L."/>
            <person name="Alikhan N.F."/>
            <person name="Baker D."/>
            <person name="Gharbi K."/>
            <person name="Hall N."/>
            <person name="Watson M."/>
            <person name="Adriaenssens E.M."/>
            <person name="Foster-Nyarko E."/>
            <person name="Jarju S."/>
            <person name="Secka A."/>
            <person name="Antonio M."/>
            <person name="Oren A."/>
            <person name="Chaudhuri R.R."/>
            <person name="La Ragione R."/>
            <person name="Hildebrand F."/>
            <person name="Pallen M.J."/>
        </authorList>
    </citation>
    <scope>NUCLEOTIDE SEQUENCE</scope>
    <source>
        <strain evidence="3">CHK147-3167</strain>
    </source>
</reference>